<dbReference type="AlphaFoldDB" id="A0A955I8P4"/>
<protein>
    <submittedName>
        <fullName evidence="1">Uncharacterized protein</fullName>
    </submittedName>
</protein>
<dbReference type="EMBL" id="JAGQLL010000019">
    <property type="protein sequence ID" value="MCA9379944.1"/>
    <property type="molecule type" value="Genomic_DNA"/>
</dbReference>
<accession>A0A955I8P4</accession>
<comment type="caution">
    <text evidence="1">The sequence shown here is derived from an EMBL/GenBank/DDBJ whole genome shotgun (WGS) entry which is preliminary data.</text>
</comment>
<organism evidence="1 2">
    <name type="scientific">Candidatus Dojkabacteria bacterium</name>
    <dbReference type="NCBI Taxonomy" id="2099670"/>
    <lineage>
        <taxon>Bacteria</taxon>
        <taxon>Candidatus Dojkabacteria</taxon>
    </lineage>
</organism>
<proteinExistence type="predicted"/>
<evidence type="ECO:0000313" key="1">
    <source>
        <dbReference type="EMBL" id="MCA9379944.1"/>
    </source>
</evidence>
<reference evidence="1" key="2">
    <citation type="journal article" date="2021" name="Microbiome">
        <title>Successional dynamics and alternative stable states in a saline activated sludge microbial community over 9 years.</title>
        <authorList>
            <person name="Wang Y."/>
            <person name="Ye J."/>
            <person name="Ju F."/>
            <person name="Liu L."/>
            <person name="Boyd J.A."/>
            <person name="Deng Y."/>
            <person name="Parks D.H."/>
            <person name="Jiang X."/>
            <person name="Yin X."/>
            <person name="Woodcroft B.J."/>
            <person name="Tyson G.W."/>
            <person name="Hugenholtz P."/>
            <person name="Polz M.F."/>
            <person name="Zhang T."/>
        </authorList>
    </citation>
    <scope>NUCLEOTIDE SEQUENCE</scope>
    <source>
        <strain evidence="1">HKST-UBA15</strain>
    </source>
</reference>
<name>A0A955I8P4_9BACT</name>
<dbReference type="Proteomes" id="UP000745577">
    <property type="component" value="Unassembled WGS sequence"/>
</dbReference>
<sequence length="197" mass="22201">MKKIFVLTIATILLIFAGISARELIENEPNLIEPLAIPSTVTPTTKTINLSNTFLLYQTDQSINEEITLETIGEYNGETITTDKSQTQWKLYSDKTQLEIKLNNNESVPYGSDIEPEAIMLNSQLSDEPLYRIKVDNSFYFYTNRYFTDSCGQKYCSNGLVDTGGETNSTIFCTTDAGNTVNLNFCDNLVENLRKVE</sequence>
<reference evidence="1" key="1">
    <citation type="submission" date="2020-04" db="EMBL/GenBank/DDBJ databases">
        <authorList>
            <person name="Zhang T."/>
        </authorList>
    </citation>
    <scope>NUCLEOTIDE SEQUENCE</scope>
    <source>
        <strain evidence="1">HKST-UBA15</strain>
    </source>
</reference>
<evidence type="ECO:0000313" key="2">
    <source>
        <dbReference type="Proteomes" id="UP000745577"/>
    </source>
</evidence>
<gene>
    <name evidence="1" type="ORF">KC675_02065</name>
</gene>